<evidence type="ECO:0000313" key="3">
    <source>
        <dbReference type="Proteomes" id="UP000053257"/>
    </source>
</evidence>
<feature type="compositionally biased region" description="Pro residues" evidence="1">
    <location>
        <begin position="312"/>
        <end position="327"/>
    </location>
</feature>
<feature type="compositionally biased region" description="Pro residues" evidence="1">
    <location>
        <begin position="18"/>
        <end position="32"/>
    </location>
</feature>
<dbReference type="AlphaFoldDB" id="A0A0C3RVY2"/>
<dbReference type="STRING" id="745531.A0A0C3RVY2"/>
<dbReference type="Proteomes" id="UP000053257">
    <property type="component" value="Unassembled WGS sequence"/>
</dbReference>
<accession>A0A0C3RVY2</accession>
<feature type="region of interest" description="Disordered" evidence="1">
    <location>
        <begin position="312"/>
        <end position="341"/>
    </location>
</feature>
<dbReference type="HOGENOM" id="CLU_040453_0_0_1"/>
<protein>
    <submittedName>
        <fullName evidence="2">Uncharacterized protein</fullName>
    </submittedName>
</protein>
<gene>
    <name evidence="2" type="ORF">PHLGIDRAFT_108056</name>
</gene>
<feature type="region of interest" description="Disordered" evidence="1">
    <location>
        <begin position="1"/>
        <end position="36"/>
    </location>
</feature>
<dbReference type="OrthoDB" id="1734943at2759"/>
<sequence length="341" mass="36267">MYTLKAPAFLRPTSRPTSPAPVAAPRPDPVAAPVPDRARPISKLSFSNFKRTASPLTRPSSTLVHDGSYMEVLSLKLSEAITKALAQPPGPGTPVELLGGRRPIPAGRGRALGELIASEIKATRENPHLYRAVLRTLHRPLSVLVTNLTGMLLPLIASPSFALVPSPQSPNLHPIQFHALALATFAGELLETFDQLGLGQDSDMRGDGLKGVRDSLVTTIKRVVEPLISGIKNDLMPHIEELEHSAPPPVKVPGTTKAASVHVSITYLQSVMPVYARALGRYITSSVSEGYLASLTISLVWRGLVALSNRLAPPPSTTPPGSPPLGPPMSKARRRGSSSTP</sequence>
<dbReference type="EMBL" id="KN840539">
    <property type="protein sequence ID" value="KIP05596.1"/>
    <property type="molecule type" value="Genomic_DNA"/>
</dbReference>
<proteinExistence type="predicted"/>
<reference evidence="2 3" key="1">
    <citation type="journal article" date="2014" name="PLoS Genet.">
        <title>Analysis of the Phlebiopsis gigantea genome, transcriptome and secretome provides insight into its pioneer colonization strategies of wood.</title>
        <authorList>
            <person name="Hori C."/>
            <person name="Ishida T."/>
            <person name="Igarashi K."/>
            <person name="Samejima M."/>
            <person name="Suzuki H."/>
            <person name="Master E."/>
            <person name="Ferreira P."/>
            <person name="Ruiz-Duenas F.J."/>
            <person name="Held B."/>
            <person name="Canessa P."/>
            <person name="Larrondo L.F."/>
            <person name="Schmoll M."/>
            <person name="Druzhinina I.S."/>
            <person name="Kubicek C.P."/>
            <person name="Gaskell J.A."/>
            <person name="Kersten P."/>
            <person name="St John F."/>
            <person name="Glasner J."/>
            <person name="Sabat G."/>
            <person name="Splinter BonDurant S."/>
            <person name="Syed K."/>
            <person name="Yadav J."/>
            <person name="Mgbeahuruike A.C."/>
            <person name="Kovalchuk A."/>
            <person name="Asiegbu F.O."/>
            <person name="Lackner G."/>
            <person name="Hoffmeister D."/>
            <person name="Rencoret J."/>
            <person name="Gutierrez A."/>
            <person name="Sun H."/>
            <person name="Lindquist E."/>
            <person name="Barry K."/>
            <person name="Riley R."/>
            <person name="Grigoriev I.V."/>
            <person name="Henrissat B."/>
            <person name="Kues U."/>
            <person name="Berka R.M."/>
            <person name="Martinez A.T."/>
            <person name="Covert S.F."/>
            <person name="Blanchette R.A."/>
            <person name="Cullen D."/>
        </authorList>
    </citation>
    <scope>NUCLEOTIDE SEQUENCE [LARGE SCALE GENOMIC DNA]</scope>
    <source>
        <strain evidence="2 3">11061_1 CR5-6</strain>
    </source>
</reference>
<keyword evidence="3" id="KW-1185">Reference proteome</keyword>
<feature type="non-terminal residue" evidence="2">
    <location>
        <position position="341"/>
    </location>
</feature>
<name>A0A0C3RVY2_PHLG1</name>
<evidence type="ECO:0000256" key="1">
    <source>
        <dbReference type="SAM" id="MobiDB-lite"/>
    </source>
</evidence>
<organism evidence="2 3">
    <name type="scientific">Phlebiopsis gigantea (strain 11061_1 CR5-6)</name>
    <name type="common">White-rot fungus</name>
    <name type="synonym">Peniophora gigantea</name>
    <dbReference type="NCBI Taxonomy" id="745531"/>
    <lineage>
        <taxon>Eukaryota</taxon>
        <taxon>Fungi</taxon>
        <taxon>Dikarya</taxon>
        <taxon>Basidiomycota</taxon>
        <taxon>Agaricomycotina</taxon>
        <taxon>Agaricomycetes</taxon>
        <taxon>Polyporales</taxon>
        <taxon>Phanerochaetaceae</taxon>
        <taxon>Phlebiopsis</taxon>
    </lineage>
</organism>
<feature type="compositionally biased region" description="Basic residues" evidence="1">
    <location>
        <begin position="331"/>
        <end position="341"/>
    </location>
</feature>
<evidence type="ECO:0000313" key="2">
    <source>
        <dbReference type="EMBL" id="KIP05596.1"/>
    </source>
</evidence>